<dbReference type="EMBL" id="BTGU01000003">
    <property type="protein sequence ID" value="GMN31169.1"/>
    <property type="molecule type" value="Genomic_DNA"/>
</dbReference>
<comment type="caution">
    <text evidence="2">The sequence shown here is derived from an EMBL/GenBank/DDBJ whole genome shotgun (WGS) entry which is preliminary data.</text>
</comment>
<keyword evidence="3" id="KW-1185">Reference proteome</keyword>
<name>A0AA87Z6T0_FICCA</name>
<dbReference type="InterPro" id="IPR052929">
    <property type="entry name" value="RNase_H-like_EbsB-rel"/>
</dbReference>
<organism evidence="2 3">
    <name type="scientific">Ficus carica</name>
    <name type="common">Common fig</name>
    <dbReference type="NCBI Taxonomy" id="3494"/>
    <lineage>
        <taxon>Eukaryota</taxon>
        <taxon>Viridiplantae</taxon>
        <taxon>Streptophyta</taxon>
        <taxon>Embryophyta</taxon>
        <taxon>Tracheophyta</taxon>
        <taxon>Spermatophyta</taxon>
        <taxon>Magnoliopsida</taxon>
        <taxon>eudicotyledons</taxon>
        <taxon>Gunneridae</taxon>
        <taxon>Pentapetalae</taxon>
        <taxon>rosids</taxon>
        <taxon>fabids</taxon>
        <taxon>Rosales</taxon>
        <taxon>Moraceae</taxon>
        <taxon>Ficeae</taxon>
        <taxon>Ficus</taxon>
    </lineage>
</organism>
<proteinExistence type="predicted"/>
<gene>
    <name evidence="2" type="ORF">TIFTF001_003137</name>
</gene>
<dbReference type="PANTHER" id="PTHR47074:SF48">
    <property type="entry name" value="POLYNUCLEOTIDYL TRANSFERASE, RIBONUCLEASE H-LIKE SUPERFAMILY PROTEIN"/>
    <property type="match status" value="1"/>
</dbReference>
<evidence type="ECO:0000256" key="1">
    <source>
        <dbReference type="SAM" id="MobiDB-lite"/>
    </source>
</evidence>
<evidence type="ECO:0008006" key="4">
    <source>
        <dbReference type="Google" id="ProtNLM"/>
    </source>
</evidence>
<accession>A0AA87Z6T0</accession>
<evidence type="ECO:0000313" key="2">
    <source>
        <dbReference type="EMBL" id="GMN31169.1"/>
    </source>
</evidence>
<dbReference type="AlphaFoldDB" id="A0AA87Z6T0"/>
<evidence type="ECO:0000313" key="3">
    <source>
        <dbReference type="Proteomes" id="UP001187192"/>
    </source>
</evidence>
<dbReference type="PANTHER" id="PTHR47074">
    <property type="entry name" value="BNAC02G40300D PROTEIN"/>
    <property type="match status" value="1"/>
</dbReference>
<sequence>MGGFNTLAGALKIPRDRNSFIFEGKLTNPKEAVSHDRRILGDYEAAWRLDSVPSTTKPTPKTPSKPPDLGQVKINVDASAHISRSFIGIGLVARDANGVELGAIARRMAGCFSPFLSECMVVRESVRYALFK</sequence>
<protein>
    <recommendedName>
        <fullName evidence="4">RNase H type-1 domain-containing protein</fullName>
    </recommendedName>
</protein>
<feature type="region of interest" description="Disordered" evidence="1">
    <location>
        <begin position="51"/>
        <end position="70"/>
    </location>
</feature>
<dbReference type="Proteomes" id="UP001187192">
    <property type="component" value="Unassembled WGS sequence"/>
</dbReference>
<reference evidence="2" key="1">
    <citation type="submission" date="2023-07" db="EMBL/GenBank/DDBJ databases">
        <title>draft genome sequence of fig (Ficus carica).</title>
        <authorList>
            <person name="Takahashi T."/>
            <person name="Nishimura K."/>
        </authorList>
    </citation>
    <scope>NUCLEOTIDE SEQUENCE</scope>
</reference>